<dbReference type="GO" id="GO:0015347">
    <property type="term" value="F:sodium-independent organic anion transmembrane transporter activity"/>
    <property type="evidence" value="ECO:0007669"/>
    <property type="project" value="TreeGrafter"/>
</dbReference>
<dbReference type="PROSITE" id="PS51465">
    <property type="entry name" value="KAZAL_2"/>
    <property type="match status" value="1"/>
</dbReference>
<dbReference type="Pfam" id="PF03137">
    <property type="entry name" value="OATP"/>
    <property type="match status" value="1"/>
</dbReference>
<sequence length="186" mass="20578">MAGELGDVDLLKPPLVSLAVLISGLIISKVSPRPARLAAWNVFVVLVVAILFVIYIFLDCDRIQNLSLGNKEFSNLSHACNGPCNCLDSIPFSPVCAEDGSYTYFSPCHAGCRSVRQVDDIQLILNFDCVFHTDIVAQRKKGEAISCRAERTTPKRMKSCDWVRDRHVITFLLCSCFSVSVGIHSR</sequence>
<keyword evidence="4 6" id="KW-1133">Transmembrane helix</keyword>
<dbReference type="InterPro" id="IPR002350">
    <property type="entry name" value="Kazal_dom"/>
</dbReference>
<dbReference type="EMBL" id="OD003696">
    <property type="protein sequence ID" value="CAD7408407.1"/>
    <property type="molecule type" value="Genomic_DNA"/>
</dbReference>
<evidence type="ECO:0000256" key="3">
    <source>
        <dbReference type="ARBA" id="ARBA00022692"/>
    </source>
</evidence>
<evidence type="ECO:0000256" key="6">
    <source>
        <dbReference type="SAM" id="Phobius"/>
    </source>
</evidence>
<keyword evidence="2" id="KW-1003">Cell membrane</keyword>
<evidence type="ECO:0000256" key="2">
    <source>
        <dbReference type="ARBA" id="ARBA00022475"/>
    </source>
</evidence>
<feature type="transmembrane region" description="Helical" evidence="6">
    <location>
        <begin position="15"/>
        <end position="31"/>
    </location>
</feature>
<feature type="domain" description="Kazal-like" evidence="7">
    <location>
        <begin position="74"/>
        <end position="131"/>
    </location>
</feature>
<dbReference type="PANTHER" id="PTHR11388:SF158">
    <property type="entry name" value="ORGANIC ANION TRANSPORTING POLYPEPTIDE 33EB"/>
    <property type="match status" value="1"/>
</dbReference>
<protein>
    <recommendedName>
        <fullName evidence="7">Kazal-like domain-containing protein</fullName>
    </recommendedName>
</protein>
<dbReference type="GO" id="GO:0043252">
    <property type="term" value="P:sodium-independent organic anion transport"/>
    <property type="evidence" value="ECO:0007669"/>
    <property type="project" value="TreeGrafter"/>
</dbReference>
<keyword evidence="3 6" id="KW-0812">Transmembrane</keyword>
<keyword evidence="5 6" id="KW-0472">Membrane</keyword>
<dbReference type="PANTHER" id="PTHR11388">
    <property type="entry name" value="ORGANIC ANION TRANSPORTER"/>
    <property type="match status" value="1"/>
</dbReference>
<evidence type="ECO:0000256" key="1">
    <source>
        <dbReference type="ARBA" id="ARBA00004651"/>
    </source>
</evidence>
<dbReference type="SUPFAM" id="SSF100895">
    <property type="entry name" value="Kazal-type serine protease inhibitors"/>
    <property type="match status" value="1"/>
</dbReference>
<reference evidence="8" key="1">
    <citation type="submission" date="2020-11" db="EMBL/GenBank/DDBJ databases">
        <authorList>
            <person name="Tran Van P."/>
        </authorList>
    </citation>
    <scope>NUCLEOTIDE SEQUENCE</scope>
</reference>
<dbReference type="AlphaFoldDB" id="A0A7R9D5B6"/>
<proteinExistence type="predicted"/>
<evidence type="ECO:0000256" key="4">
    <source>
        <dbReference type="ARBA" id="ARBA00022989"/>
    </source>
</evidence>
<organism evidence="8">
    <name type="scientific">Timema poppense</name>
    <name type="common">Walking stick</name>
    <dbReference type="NCBI Taxonomy" id="170557"/>
    <lineage>
        <taxon>Eukaryota</taxon>
        <taxon>Metazoa</taxon>
        <taxon>Ecdysozoa</taxon>
        <taxon>Arthropoda</taxon>
        <taxon>Hexapoda</taxon>
        <taxon>Insecta</taxon>
        <taxon>Pterygota</taxon>
        <taxon>Neoptera</taxon>
        <taxon>Polyneoptera</taxon>
        <taxon>Phasmatodea</taxon>
        <taxon>Timematodea</taxon>
        <taxon>Timematoidea</taxon>
        <taxon>Timematidae</taxon>
        <taxon>Timema</taxon>
    </lineage>
</organism>
<evidence type="ECO:0000259" key="7">
    <source>
        <dbReference type="PROSITE" id="PS51465"/>
    </source>
</evidence>
<dbReference type="InterPro" id="IPR004156">
    <property type="entry name" value="OATP"/>
</dbReference>
<dbReference type="Gene3D" id="3.30.60.30">
    <property type="match status" value="1"/>
</dbReference>
<dbReference type="GO" id="GO:0016323">
    <property type="term" value="C:basolateral plasma membrane"/>
    <property type="evidence" value="ECO:0007669"/>
    <property type="project" value="TreeGrafter"/>
</dbReference>
<evidence type="ECO:0000256" key="5">
    <source>
        <dbReference type="ARBA" id="ARBA00023136"/>
    </source>
</evidence>
<name>A0A7R9D5B6_TIMPO</name>
<feature type="transmembrane region" description="Helical" evidence="6">
    <location>
        <begin position="38"/>
        <end position="58"/>
    </location>
</feature>
<dbReference type="Pfam" id="PF07648">
    <property type="entry name" value="Kazal_2"/>
    <property type="match status" value="1"/>
</dbReference>
<dbReference type="InterPro" id="IPR036058">
    <property type="entry name" value="Kazal_dom_sf"/>
</dbReference>
<gene>
    <name evidence="8" type="ORF">TPSB3V08_LOCUS6350</name>
</gene>
<comment type="subcellular location">
    <subcellularLocation>
        <location evidence="1">Cell membrane</location>
        <topology evidence="1">Multi-pass membrane protein</topology>
    </subcellularLocation>
</comment>
<accession>A0A7R9D5B6</accession>
<evidence type="ECO:0000313" key="8">
    <source>
        <dbReference type="EMBL" id="CAD7408407.1"/>
    </source>
</evidence>